<dbReference type="RefSeq" id="WP_031564667.1">
    <property type="nucleotide sequence ID" value="NZ_CAAAIS010000001.1"/>
</dbReference>
<dbReference type="OrthoDB" id="5645479at2"/>
<proteinExistence type="predicted"/>
<gene>
    <name evidence="1" type="ORF">NCTC11532_02109</name>
</gene>
<dbReference type="EMBL" id="UGPB01000001">
    <property type="protein sequence ID" value="STY29906.1"/>
    <property type="molecule type" value="Genomic_DNA"/>
</dbReference>
<protein>
    <submittedName>
        <fullName evidence="1">Uncharacterized protein</fullName>
    </submittedName>
</protein>
<evidence type="ECO:0000313" key="2">
    <source>
        <dbReference type="Proteomes" id="UP000255297"/>
    </source>
</evidence>
<organism evidence="1 2">
    <name type="scientific">Legionella wadsworthii</name>
    <dbReference type="NCBI Taxonomy" id="28088"/>
    <lineage>
        <taxon>Bacteria</taxon>
        <taxon>Pseudomonadati</taxon>
        <taxon>Pseudomonadota</taxon>
        <taxon>Gammaproteobacteria</taxon>
        <taxon>Legionellales</taxon>
        <taxon>Legionellaceae</taxon>
        <taxon>Legionella</taxon>
    </lineage>
</organism>
<name>A0A378LSI1_9GAMM</name>
<keyword evidence="2" id="KW-1185">Reference proteome</keyword>
<dbReference type="AlphaFoldDB" id="A0A378LSI1"/>
<dbReference type="Proteomes" id="UP000255297">
    <property type="component" value="Unassembled WGS sequence"/>
</dbReference>
<accession>A0A378LSI1</accession>
<reference evidence="1 2" key="1">
    <citation type="submission" date="2018-06" db="EMBL/GenBank/DDBJ databases">
        <authorList>
            <consortium name="Pathogen Informatics"/>
            <person name="Doyle S."/>
        </authorList>
    </citation>
    <scope>NUCLEOTIDE SEQUENCE [LARGE SCALE GENOMIC DNA]</scope>
    <source>
        <strain evidence="1 2">NCTC11532</strain>
    </source>
</reference>
<evidence type="ECO:0000313" key="1">
    <source>
        <dbReference type="EMBL" id="STY29906.1"/>
    </source>
</evidence>
<sequence length="180" mass="20537">MSWFKGAGKKIEEGIGKVKKGVRGLNAELNDESPVHKSVQNLYTRIETVFNREKEDLPQDVKEAARGMLRELRGLLDADSKNGWAKAPKFQHQLAEQAIEVIHKYQPKMEASPGFFNRIAAHINNFIEELTGYKDLFEVEKSEFGADAEVQKYKDSIRGLKADLENKAQQREEEDRGYTP</sequence>